<dbReference type="GO" id="GO:0005548">
    <property type="term" value="F:phospholipid transporter activity"/>
    <property type="evidence" value="ECO:0007669"/>
    <property type="project" value="TreeGrafter"/>
</dbReference>
<dbReference type="Pfam" id="PF02405">
    <property type="entry name" value="MlaE"/>
    <property type="match status" value="1"/>
</dbReference>
<comment type="subcellular location">
    <subcellularLocation>
        <location evidence="2 12">Cell inner membrane</location>
        <topology evidence="2 12">Multi-pass membrane protein</topology>
    </subcellularLocation>
</comment>
<feature type="transmembrane region" description="Helical" evidence="12">
    <location>
        <begin position="159"/>
        <end position="182"/>
    </location>
</feature>
<dbReference type="Proteomes" id="UP000190837">
    <property type="component" value="Unassembled WGS sequence"/>
</dbReference>
<proteinExistence type="inferred from homology"/>
<dbReference type="InterPro" id="IPR030802">
    <property type="entry name" value="Permease_MalE"/>
</dbReference>
<comment type="subunit">
    <text evidence="4">The complex is composed of two ATP-binding proteins (MlaF), two transmembrane proteins (MlaE), two cytoplasmic solute-binding proteins (MlaB) and six periplasmic solute-binding proteins (MlaD).</text>
</comment>
<keyword evidence="8 12" id="KW-0997">Cell inner membrane</keyword>
<sequence length="263" mass="27488">MKFVSDFLAAVGATTLACLAALGDFCLFALALLRHVAILLRKPLLTLRATYAAGVLSLPIILVAGLFVGMVLSFQAYTTMVRFGAEQALGTMVALSLLRELGPVVSALLFAGRAGSAITAEIGLMKTTEQLVAMEMMAIEPVAQVGVPRFLGAWFALPLLTILFVAVAIIGAHLVGVVYLGLDDGIFWSGMQNSVDFGSDVVRGMLLKSLVFGWVCAAIAVFQGFSSLPTASGMSRATTTTVVMSSLAVLGLNFVLTAMLFGG</sequence>
<evidence type="ECO:0000256" key="2">
    <source>
        <dbReference type="ARBA" id="ARBA00004429"/>
    </source>
</evidence>
<reference evidence="14" key="1">
    <citation type="submission" date="2016-04" db="EMBL/GenBank/DDBJ databases">
        <authorList>
            <person name="Tagini F."/>
        </authorList>
    </citation>
    <scope>NUCLEOTIDE SEQUENCE [LARGE SCALE GENOMIC DNA]</scope>
    <source>
        <strain evidence="14">CHUV0807</strain>
    </source>
</reference>
<comment type="similarity">
    <text evidence="3 12">Belongs to the MlaE permease family.</text>
</comment>
<dbReference type="OMA" id="VFQGYDC"/>
<evidence type="ECO:0000256" key="8">
    <source>
        <dbReference type="ARBA" id="ARBA00022519"/>
    </source>
</evidence>
<feature type="transmembrane region" description="Helical" evidence="12">
    <location>
        <begin position="7"/>
        <end position="31"/>
    </location>
</feature>
<evidence type="ECO:0000256" key="11">
    <source>
        <dbReference type="ARBA" id="ARBA00023136"/>
    </source>
</evidence>
<evidence type="ECO:0000256" key="7">
    <source>
        <dbReference type="ARBA" id="ARBA00022475"/>
    </source>
</evidence>
<evidence type="ECO:0000256" key="12">
    <source>
        <dbReference type="RuleBase" id="RU362044"/>
    </source>
</evidence>
<feature type="transmembrane region" description="Helical" evidence="12">
    <location>
        <begin position="237"/>
        <end position="261"/>
    </location>
</feature>
<protein>
    <recommendedName>
        <fullName evidence="5">Intermembrane phospholipid transport system permease protein MlaE</fullName>
    </recommendedName>
</protein>
<comment type="function">
    <text evidence="1">Part of the ABC transporter complex MlaFEDB, which is involved in a phospholipid transport pathway that maintains lipid asymmetry in the outer membrane by retrograde trafficking of phospholipids from the outer membrane to the inner membrane. Probably responsible for the translocation of the substrate across the membrane.</text>
</comment>
<evidence type="ECO:0000256" key="3">
    <source>
        <dbReference type="ARBA" id="ARBA00007556"/>
    </source>
</evidence>
<dbReference type="NCBIfam" id="NF033619">
    <property type="entry name" value="perm_MlaE_1"/>
    <property type="match status" value="1"/>
</dbReference>
<evidence type="ECO:0000256" key="1">
    <source>
        <dbReference type="ARBA" id="ARBA00002460"/>
    </source>
</evidence>
<evidence type="ECO:0000256" key="5">
    <source>
        <dbReference type="ARBA" id="ARBA00020857"/>
    </source>
</evidence>
<dbReference type="InterPro" id="IPR053408">
    <property type="entry name" value="MlaE_Permease"/>
</dbReference>
<gene>
    <name evidence="13" type="ORF">CHUV0807_1391</name>
</gene>
<evidence type="ECO:0000256" key="9">
    <source>
        <dbReference type="ARBA" id="ARBA00022692"/>
    </source>
</evidence>
<name>A0A1C3H503_9GAMM</name>
<dbReference type="NCBIfam" id="TIGR00056">
    <property type="entry name" value="MlaE family lipid ABC transporter permease subunit"/>
    <property type="match status" value="1"/>
</dbReference>
<evidence type="ECO:0000256" key="10">
    <source>
        <dbReference type="ARBA" id="ARBA00022989"/>
    </source>
</evidence>
<feature type="transmembrane region" description="Helical" evidence="12">
    <location>
        <begin position="202"/>
        <end position="225"/>
    </location>
</feature>
<keyword evidence="7" id="KW-1003">Cell membrane</keyword>
<keyword evidence="11 12" id="KW-0472">Membrane</keyword>
<keyword evidence="6" id="KW-0813">Transport</keyword>
<dbReference type="PROSITE" id="PS51257">
    <property type="entry name" value="PROKAR_LIPOPROTEIN"/>
    <property type="match status" value="1"/>
</dbReference>
<dbReference type="PANTHER" id="PTHR30188">
    <property type="entry name" value="ABC TRANSPORTER PERMEASE PROTEIN-RELATED"/>
    <property type="match status" value="1"/>
</dbReference>
<accession>A0A1C3H503</accession>
<keyword evidence="9 12" id="KW-0812">Transmembrane</keyword>
<dbReference type="GO" id="GO:0043190">
    <property type="term" value="C:ATP-binding cassette (ABC) transporter complex"/>
    <property type="evidence" value="ECO:0007669"/>
    <property type="project" value="InterPro"/>
</dbReference>
<feature type="transmembrane region" description="Helical" evidence="12">
    <location>
        <begin position="51"/>
        <end position="72"/>
    </location>
</feature>
<evidence type="ECO:0000313" key="13">
    <source>
        <dbReference type="EMBL" id="SAM65696.1"/>
    </source>
</evidence>
<keyword evidence="10 12" id="KW-1133">Transmembrane helix</keyword>
<organism evidence="13 14">
    <name type="scientific">Cardiobacterium hominis</name>
    <dbReference type="NCBI Taxonomy" id="2718"/>
    <lineage>
        <taxon>Bacteria</taxon>
        <taxon>Pseudomonadati</taxon>
        <taxon>Pseudomonadota</taxon>
        <taxon>Gammaproteobacteria</taxon>
        <taxon>Cardiobacteriales</taxon>
        <taxon>Cardiobacteriaceae</taxon>
        <taxon>Cardiobacterium</taxon>
    </lineage>
</organism>
<evidence type="ECO:0000256" key="4">
    <source>
        <dbReference type="ARBA" id="ARBA00011380"/>
    </source>
</evidence>
<evidence type="ECO:0000256" key="6">
    <source>
        <dbReference type="ARBA" id="ARBA00022448"/>
    </source>
</evidence>
<dbReference type="InterPro" id="IPR003453">
    <property type="entry name" value="ABC_MlaE_roteobac"/>
</dbReference>
<dbReference type="EMBL" id="FKLO01000049">
    <property type="protein sequence ID" value="SAM65696.1"/>
    <property type="molecule type" value="Genomic_DNA"/>
</dbReference>
<dbReference type="AlphaFoldDB" id="A0A1C3H503"/>
<dbReference type="PANTHER" id="PTHR30188:SF4">
    <property type="entry name" value="PROTEIN TRIGALACTOSYLDIACYLGLYCEROL 1, CHLOROPLASTIC"/>
    <property type="match status" value="1"/>
</dbReference>
<evidence type="ECO:0000313" key="14">
    <source>
        <dbReference type="Proteomes" id="UP000190837"/>
    </source>
</evidence>